<organism evidence="1 2">
    <name type="scientific">Portunus trituberculatus</name>
    <name type="common">Swimming crab</name>
    <name type="synonym">Neptunus trituberculatus</name>
    <dbReference type="NCBI Taxonomy" id="210409"/>
    <lineage>
        <taxon>Eukaryota</taxon>
        <taxon>Metazoa</taxon>
        <taxon>Ecdysozoa</taxon>
        <taxon>Arthropoda</taxon>
        <taxon>Crustacea</taxon>
        <taxon>Multicrustacea</taxon>
        <taxon>Malacostraca</taxon>
        <taxon>Eumalacostraca</taxon>
        <taxon>Eucarida</taxon>
        <taxon>Decapoda</taxon>
        <taxon>Pleocyemata</taxon>
        <taxon>Brachyura</taxon>
        <taxon>Eubrachyura</taxon>
        <taxon>Portunoidea</taxon>
        <taxon>Portunidae</taxon>
        <taxon>Portuninae</taxon>
        <taxon>Portunus</taxon>
    </lineage>
</organism>
<protein>
    <submittedName>
        <fullName evidence="1">Uncharacterized protein</fullName>
    </submittedName>
</protein>
<gene>
    <name evidence="1" type="ORF">E2C01_080516</name>
</gene>
<evidence type="ECO:0000313" key="2">
    <source>
        <dbReference type="Proteomes" id="UP000324222"/>
    </source>
</evidence>
<keyword evidence="2" id="KW-1185">Reference proteome</keyword>
<dbReference type="Proteomes" id="UP000324222">
    <property type="component" value="Unassembled WGS sequence"/>
</dbReference>
<comment type="caution">
    <text evidence="1">The sequence shown here is derived from an EMBL/GenBank/DDBJ whole genome shotgun (WGS) entry which is preliminary data.</text>
</comment>
<sequence>MCRGREGEAGVLMPRSALNDTHVIRAPHAPSCRCETRRFTRTLPLTPCQPDSAMSTLSATPVRVHLTTHTLPRPPPCYPHSAAPILSATLHPVNHSSVFTVFINSVHLPVSCTSSLYLSY</sequence>
<dbReference type="EMBL" id="VSRR010069363">
    <property type="protein sequence ID" value="MPC85728.1"/>
    <property type="molecule type" value="Genomic_DNA"/>
</dbReference>
<accession>A0A5B7IYK9</accession>
<dbReference type="AlphaFoldDB" id="A0A5B7IYK9"/>
<reference evidence="1 2" key="1">
    <citation type="submission" date="2019-05" db="EMBL/GenBank/DDBJ databases">
        <title>Another draft genome of Portunus trituberculatus and its Hox gene families provides insights of decapod evolution.</title>
        <authorList>
            <person name="Jeong J.-H."/>
            <person name="Song I."/>
            <person name="Kim S."/>
            <person name="Choi T."/>
            <person name="Kim D."/>
            <person name="Ryu S."/>
            <person name="Kim W."/>
        </authorList>
    </citation>
    <scope>NUCLEOTIDE SEQUENCE [LARGE SCALE GENOMIC DNA]</scope>
    <source>
        <tissue evidence="1">Muscle</tissue>
    </source>
</reference>
<evidence type="ECO:0000313" key="1">
    <source>
        <dbReference type="EMBL" id="MPC85728.1"/>
    </source>
</evidence>
<proteinExistence type="predicted"/>
<name>A0A5B7IYK9_PORTR</name>